<gene>
    <name evidence="1" type="ORF">UFOPK1960_00397</name>
    <name evidence="2" type="ORF">UFOPK2921_00845</name>
    <name evidence="3" type="ORF">UFOPK4422_00651</name>
</gene>
<dbReference type="InterPro" id="IPR029058">
    <property type="entry name" value="AB_hydrolase_fold"/>
</dbReference>
<dbReference type="PROSITE" id="PS51257">
    <property type="entry name" value="PROKAR_LIPOPROTEIN"/>
    <property type="match status" value="1"/>
</dbReference>
<dbReference type="EMBL" id="CAEZZV010000099">
    <property type="protein sequence ID" value="CAB4780670.1"/>
    <property type="molecule type" value="Genomic_DNA"/>
</dbReference>
<accession>A0A6J6IPC6</accession>
<dbReference type="SUPFAM" id="SSF53474">
    <property type="entry name" value="alpha/beta-Hydrolases"/>
    <property type="match status" value="1"/>
</dbReference>
<dbReference type="EMBL" id="CAEZVL010000039">
    <property type="protein sequence ID" value="CAB4626163.1"/>
    <property type="molecule type" value="Genomic_DNA"/>
</dbReference>
<evidence type="ECO:0000313" key="3">
    <source>
        <dbReference type="EMBL" id="CAB5120408.1"/>
    </source>
</evidence>
<evidence type="ECO:0000313" key="1">
    <source>
        <dbReference type="EMBL" id="CAB4626163.1"/>
    </source>
</evidence>
<reference evidence="1" key="1">
    <citation type="submission" date="2020-05" db="EMBL/GenBank/DDBJ databases">
        <authorList>
            <person name="Chiriac C."/>
            <person name="Salcher M."/>
            <person name="Ghai R."/>
            <person name="Kavagutti S V."/>
        </authorList>
    </citation>
    <scope>NUCLEOTIDE SEQUENCE</scope>
</reference>
<protein>
    <submittedName>
        <fullName evidence="1">Unannotated protein</fullName>
    </submittedName>
</protein>
<sequence>MNIRRLSMWTAAIIFAGSACSSSDSALTDTQAPTSATAPPSQALSAEMRLAVEEALTLSPVGCDELDASQCLLPFPSNRYATADESTPTGLRVNIPDSSMPTNASGVAIDATDWNTNDGFSPNSSILTHVDDLDAEASALPSWTDLESSLADSASVVIIDEESGDRIPLWAELDAVVDGEQPLLIIHPAIALSEGHTYIVALRGLKTSAGTDVIPSPIFQYYRDNYESDIEQLNTRTAAMEKMFSALQSAEIDRSTLQLAWDFTVASTENLTGRILKVRDNTLEWLDTNAPQFTITAIVPNSKEDVAVQVAGTFKLPTHLTGDGSPGQAFNYAPSDTGPNRLPIMGAIVDVPFLCQVPKMAADDPSAVLHPGLYGHGLLGSEYEIDYGGDVRALAQEAGVLFCATKWAGMSEDDVGNAVVSLQDLSNFHTVADRLQQGIVNMIALGRLMTADNGILSDPAFNNVKVDGDLIYYGNSQGGIMGSAITAVSPDISRAVLGVPGINYSTLLLRSIDFTEYEAVMVPAYPSRRDRSLSISLMQMLWDRGEGGGYINHITRDPLPGTRTDKAVLMHVAWGDHQVSELTAFVEARSLGAKIYRPMVAEGRSQEVTPGWGLEDVAEGDTGSVIVIWDSGAEMIPVEVLPPSVGRDPHGDPRDDKVARSQMAEFLFGGTFTDVCGGQPCTAQQS</sequence>
<proteinExistence type="predicted"/>
<name>A0A6J6IPC6_9ZZZZ</name>
<dbReference type="EMBL" id="CAFBRX010000052">
    <property type="protein sequence ID" value="CAB5120408.1"/>
    <property type="molecule type" value="Genomic_DNA"/>
</dbReference>
<organism evidence="1">
    <name type="scientific">freshwater metagenome</name>
    <dbReference type="NCBI Taxonomy" id="449393"/>
    <lineage>
        <taxon>unclassified sequences</taxon>
        <taxon>metagenomes</taxon>
        <taxon>ecological metagenomes</taxon>
    </lineage>
</organism>
<dbReference type="Gene3D" id="3.40.50.1820">
    <property type="entry name" value="alpha/beta hydrolase"/>
    <property type="match status" value="1"/>
</dbReference>
<dbReference type="AlphaFoldDB" id="A0A6J6IPC6"/>
<evidence type="ECO:0000313" key="2">
    <source>
        <dbReference type="EMBL" id="CAB4780670.1"/>
    </source>
</evidence>